<dbReference type="PANTHER" id="PTHR43790:SF4">
    <property type="entry name" value="GUANOSINE IMPORT ATP-BINDING PROTEIN NUPO"/>
    <property type="match status" value="1"/>
</dbReference>
<reference evidence="5" key="1">
    <citation type="journal article" date="2013" name="Stand. Genomic Sci.">
        <title>Complete genome sequence of Desulfocapsa sulfexigens, a marine deltaproteobacterium specialized in disproportionating inorganic sulfur compounds.</title>
        <authorList>
            <person name="Finster K.W."/>
            <person name="Kjeldsen K.U."/>
            <person name="Kube M."/>
            <person name="Reinhardt R."/>
            <person name="Mussmann M."/>
            <person name="Amann R."/>
            <person name="Schreiber L."/>
        </authorList>
    </citation>
    <scope>NUCLEOTIDE SEQUENCE [LARGE SCALE GENOMIC DNA]</scope>
    <source>
        <strain evidence="5">DSM 10523 / SB164P1</strain>
    </source>
</reference>
<dbReference type="GO" id="GO:0016887">
    <property type="term" value="F:ATP hydrolysis activity"/>
    <property type="evidence" value="ECO:0007669"/>
    <property type="project" value="InterPro"/>
</dbReference>
<proteinExistence type="predicted"/>
<dbReference type="RefSeq" id="WP_015405664.1">
    <property type="nucleotide sequence ID" value="NC_020304.1"/>
</dbReference>
<organism evidence="4 5">
    <name type="scientific">Desulfocapsa sulfexigens (strain DSM 10523 / SB164P1)</name>
    <dbReference type="NCBI Taxonomy" id="1167006"/>
    <lineage>
        <taxon>Bacteria</taxon>
        <taxon>Pseudomonadati</taxon>
        <taxon>Thermodesulfobacteriota</taxon>
        <taxon>Desulfobulbia</taxon>
        <taxon>Desulfobulbales</taxon>
        <taxon>Desulfocapsaceae</taxon>
        <taxon>Desulfocapsa</taxon>
    </lineage>
</organism>
<evidence type="ECO:0000256" key="1">
    <source>
        <dbReference type="ARBA" id="ARBA00022741"/>
    </source>
</evidence>
<dbReference type="SMART" id="SM00382">
    <property type="entry name" value="AAA"/>
    <property type="match status" value="2"/>
</dbReference>
<dbReference type="InterPro" id="IPR003439">
    <property type="entry name" value="ABC_transporter-like_ATP-bd"/>
</dbReference>
<dbReference type="GO" id="GO:0005524">
    <property type="term" value="F:ATP binding"/>
    <property type="evidence" value="ECO:0007669"/>
    <property type="project" value="UniProtKB-KW"/>
</dbReference>
<keyword evidence="5" id="KW-1185">Reference proteome</keyword>
<feature type="domain" description="ABC transporter" evidence="3">
    <location>
        <begin position="3"/>
        <end position="233"/>
    </location>
</feature>
<dbReference type="AlphaFoldDB" id="M1PEL3"/>
<gene>
    <name evidence="4" type="ordered locus">UWK_03466</name>
</gene>
<dbReference type="Pfam" id="PF00005">
    <property type="entry name" value="ABC_tran"/>
    <property type="match status" value="2"/>
</dbReference>
<dbReference type="InterPro" id="IPR050107">
    <property type="entry name" value="ABC_carbohydrate_import_ATPase"/>
</dbReference>
<protein>
    <submittedName>
        <fullName evidence="4">ATPase component of uncharacterized ABC-type transporter</fullName>
    </submittedName>
</protein>
<dbReference type="InterPro" id="IPR027417">
    <property type="entry name" value="P-loop_NTPase"/>
</dbReference>
<keyword evidence="1" id="KW-0547">Nucleotide-binding</keyword>
<dbReference type="PROSITE" id="PS50893">
    <property type="entry name" value="ABC_TRANSPORTER_2"/>
    <property type="match status" value="2"/>
</dbReference>
<dbReference type="SUPFAM" id="SSF52540">
    <property type="entry name" value="P-loop containing nucleoside triphosphate hydrolases"/>
    <property type="match status" value="2"/>
</dbReference>
<dbReference type="Proteomes" id="UP000011721">
    <property type="component" value="Chromosome"/>
</dbReference>
<feature type="domain" description="ABC transporter" evidence="3">
    <location>
        <begin position="248"/>
        <end position="486"/>
    </location>
</feature>
<dbReference type="STRING" id="1167006.UWK_03466"/>
<dbReference type="HOGENOM" id="CLU_000604_92_0_7"/>
<evidence type="ECO:0000256" key="2">
    <source>
        <dbReference type="ARBA" id="ARBA00022840"/>
    </source>
</evidence>
<evidence type="ECO:0000313" key="4">
    <source>
        <dbReference type="EMBL" id="AGF79982.1"/>
    </source>
</evidence>
<dbReference type="CDD" id="cd03216">
    <property type="entry name" value="ABC_Carb_Monos_I"/>
    <property type="match status" value="1"/>
</dbReference>
<sequence length="488" mass="53473">MDVEFQHISKHFGSVSALTDVSLTAHSGTIHGIIGENGAGKSTLMKILTGYQSKSSGTILIGGQDVKLDNPRQAARLGIGMLYQEPMDFPPLSVLENFSLGTPERKDQKLRLALLSLATRFGFHLDPDRCVGRLTVGERQQIELLRLIHCKTRILILDEPTTGISPAQKEVLFPALKRLAADGMTILLVSHKLEEVASLCDELTVLRHGRTTHHSAAPFYLPELLTAMFGAIPEQTDKIPKRSTGEPILVLEDVEAAGERLGLQQCNTIVTEGEVIGLAGLDGAGQSTFLRLAAGLTTPIEGTVKLFGENLPRTINASLQAQRLKTSFIPADRLEEALFAEISISDHFSLRRSGNTFWHSTKTSRRLTQEAIAQFSIKGQAEDAAGDLSGGNQQRLLLALLDPQSRLLLLENPTRGLDIRSGQWVWNYLRSELSPETTIIFSSPELDEILYYSDRILVFHDGDIVLDSAILNTSHDVIAAAMMGMQEQ</sequence>
<dbReference type="eggNOG" id="COG3845">
    <property type="taxonomic scope" value="Bacteria"/>
</dbReference>
<evidence type="ECO:0000259" key="3">
    <source>
        <dbReference type="PROSITE" id="PS50893"/>
    </source>
</evidence>
<dbReference type="Gene3D" id="3.40.50.300">
    <property type="entry name" value="P-loop containing nucleotide triphosphate hydrolases"/>
    <property type="match status" value="2"/>
</dbReference>
<accession>M1PEL3</accession>
<dbReference type="InterPro" id="IPR003593">
    <property type="entry name" value="AAA+_ATPase"/>
</dbReference>
<name>M1PEL3_DESSD</name>
<dbReference type="OrthoDB" id="9809450at2"/>
<evidence type="ECO:0000313" key="5">
    <source>
        <dbReference type="Proteomes" id="UP000011721"/>
    </source>
</evidence>
<dbReference type="KEGG" id="dsf:UWK_03466"/>
<dbReference type="EMBL" id="CP003985">
    <property type="protein sequence ID" value="AGF79982.1"/>
    <property type="molecule type" value="Genomic_DNA"/>
</dbReference>
<dbReference type="PANTHER" id="PTHR43790">
    <property type="entry name" value="CARBOHYDRATE TRANSPORT ATP-BINDING PROTEIN MG119-RELATED"/>
    <property type="match status" value="1"/>
</dbReference>
<keyword evidence="2" id="KW-0067">ATP-binding</keyword>